<evidence type="ECO:0000313" key="4">
    <source>
        <dbReference type="EMBL" id="GGR08892.1"/>
    </source>
</evidence>
<dbReference type="AlphaFoldDB" id="A0A918C6W3"/>
<comment type="caution">
    <text evidence="4">The sequence shown here is derived from an EMBL/GenBank/DDBJ whole genome shotgun (WGS) entry which is preliminary data.</text>
</comment>
<reference evidence="4" key="1">
    <citation type="journal article" date="2014" name="Int. J. Syst. Evol. Microbiol.">
        <title>Complete genome sequence of Corynebacterium casei LMG S-19264T (=DSM 44701T), isolated from a smear-ripened cheese.</title>
        <authorList>
            <consortium name="US DOE Joint Genome Institute (JGI-PGF)"/>
            <person name="Walter F."/>
            <person name="Albersmeier A."/>
            <person name="Kalinowski J."/>
            <person name="Ruckert C."/>
        </authorList>
    </citation>
    <scope>NUCLEOTIDE SEQUENCE</scope>
    <source>
        <strain evidence="4">JCM 31311</strain>
    </source>
</reference>
<proteinExistence type="predicted"/>
<evidence type="ECO:0000256" key="1">
    <source>
        <dbReference type="ARBA" id="ARBA00022679"/>
    </source>
</evidence>
<dbReference type="Gene3D" id="3.40.630.30">
    <property type="match status" value="1"/>
</dbReference>
<keyword evidence="5" id="KW-1185">Reference proteome</keyword>
<keyword evidence="1" id="KW-0808">Transferase</keyword>
<dbReference type="Proteomes" id="UP000603865">
    <property type="component" value="Unassembled WGS sequence"/>
</dbReference>
<dbReference type="CDD" id="cd04301">
    <property type="entry name" value="NAT_SF"/>
    <property type="match status" value="1"/>
</dbReference>
<evidence type="ECO:0000256" key="2">
    <source>
        <dbReference type="ARBA" id="ARBA00023315"/>
    </source>
</evidence>
<name>A0A918C6W3_9DEIO</name>
<protein>
    <submittedName>
        <fullName evidence="4">N-acetyltransferase</fullName>
    </submittedName>
</protein>
<feature type="domain" description="N-acetyltransferase" evidence="3">
    <location>
        <begin position="7"/>
        <end position="153"/>
    </location>
</feature>
<evidence type="ECO:0000313" key="5">
    <source>
        <dbReference type="Proteomes" id="UP000603865"/>
    </source>
</evidence>
<keyword evidence="2" id="KW-0012">Acyltransferase</keyword>
<evidence type="ECO:0000259" key="3">
    <source>
        <dbReference type="PROSITE" id="PS51186"/>
    </source>
</evidence>
<dbReference type="EMBL" id="BMQL01000010">
    <property type="protein sequence ID" value="GGR08892.1"/>
    <property type="molecule type" value="Genomic_DNA"/>
</dbReference>
<dbReference type="RefSeq" id="WP_189090311.1">
    <property type="nucleotide sequence ID" value="NZ_BMQL01000010.1"/>
</dbReference>
<dbReference type="InterPro" id="IPR050832">
    <property type="entry name" value="Bact_Acetyltransf"/>
</dbReference>
<dbReference type="InterPro" id="IPR000182">
    <property type="entry name" value="GNAT_dom"/>
</dbReference>
<organism evidence="4 5">
    <name type="scientific">Deinococcus ruber</name>
    <dbReference type="NCBI Taxonomy" id="1848197"/>
    <lineage>
        <taxon>Bacteria</taxon>
        <taxon>Thermotogati</taxon>
        <taxon>Deinococcota</taxon>
        <taxon>Deinococci</taxon>
        <taxon>Deinococcales</taxon>
        <taxon>Deinococcaceae</taxon>
        <taxon>Deinococcus</taxon>
    </lineage>
</organism>
<accession>A0A918C6W3</accession>
<dbReference type="Pfam" id="PF00583">
    <property type="entry name" value="Acetyltransf_1"/>
    <property type="match status" value="1"/>
</dbReference>
<sequence length="153" mass="16829">MTLSDALTLRRAAAEDLPSIVPLFDAYRQFYGQPSDLPGAQAFLAERLSRGESVIFLAELDGRPAGFTQLYPLFSSVGMRRIWLLNDLYVAQGARRRGVSTALLNAARQHGTETGAARLMLSTATDNLAAQASYEAHGWQRDEGFYTYVLPLS</sequence>
<dbReference type="InterPro" id="IPR016181">
    <property type="entry name" value="Acyl_CoA_acyltransferase"/>
</dbReference>
<dbReference type="SUPFAM" id="SSF55729">
    <property type="entry name" value="Acyl-CoA N-acyltransferases (Nat)"/>
    <property type="match status" value="1"/>
</dbReference>
<dbReference type="PANTHER" id="PTHR43877">
    <property type="entry name" value="AMINOALKYLPHOSPHONATE N-ACETYLTRANSFERASE-RELATED-RELATED"/>
    <property type="match status" value="1"/>
</dbReference>
<reference evidence="4" key="2">
    <citation type="submission" date="2020-09" db="EMBL/GenBank/DDBJ databases">
        <authorList>
            <person name="Sun Q."/>
            <person name="Ohkuma M."/>
        </authorList>
    </citation>
    <scope>NUCLEOTIDE SEQUENCE</scope>
    <source>
        <strain evidence="4">JCM 31311</strain>
    </source>
</reference>
<dbReference type="PROSITE" id="PS51186">
    <property type="entry name" value="GNAT"/>
    <property type="match status" value="1"/>
</dbReference>
<gene>
    <name evidence="4" type="ORF">GCM10008957_22170</name>
</gene>
<dbReference type="GO" id="GO:0016747">
    <property type="term" value="F:acyltransferase activity, transferring groups other than amino-acyl groups"/>
    <property type="evidence" value="ECO:0007669"/>
    <property type="project" value="InterPro"/>
</dbReference>